<dbReference type="PANTHER" id="PTHR43128:SF16">
    <property type="entry name" value="L-LACTATE DEHYDROGENASE"/>
    <property type="match status" value="1"/>
</dbReference>
<dbReference type="InterPro" id="IPR036291">
    <property type="entry name" value="NAD(P)-bd_dom_sf"/>
</dbReference>
<proteinExistence type="predicted"/>
<dbReference type="EMBL" id="CP035281">
    <property type="protein sequence ID" value="QAT44088.1"/>
    <property type="molecule type" value="Genomic_DNA"/>
</dbReference>
<dbReference type="GO" id="GO:0004459">
    <property type="term" value="F:L-lactate dehydrogenase (NAD+) activity"/>
    <property type="evidence" value="ECO:0007669"/>
    <property type="project" value="TreeGrafter"/>
</dbReference>
<keyword evidence="2" id="KW-1185">Reference proteome</keyword>
<reference evidence="1 2" key="1">
    <citation type="submission" date="2019-01" db="EMBL/GenBank/DDBJ databases">
        <title>Draft genomes of a novel of Aminipila strains.</title>
        <authorList>
            <person name="Ma S."/>
        </authorList>
    </citation>
    <scope>NUCLEOTIDE SEQUENCE [LARGE SCALE GENOMIC DNA]</scope>
    <source>
        <strain evidence="2">JN-39</strain>
    </source>
</reference>
<dbReference type="PANTHER" id="PTHR43128">
    <property type="entry name" value="L-2-HYDROXYCARBOXYLATE DEHYDROGENASE (NAD(P)(+))"/>
    <property type="match status" value="1"/>
</dbReference>
<dbReference type="KEGG" id="amij:EQM06_04675"/>
<gene>
    <name evidence="1" type="ORF">EQM06_04675</name>
</gene>
<organism evidence="1 2">
    <name type="scientific">Aminipila luticellarii</name>
    <dbReference type="NCBI Taxonomy" id="2507160"/>
    <lineage>
        <taxon>Bacteria</taxon>
        <taxon>Bacillati</taxon>
        <taxon>Bacillota</taxon>
        <taxon>Clostridia</taxon>
        <taxon>Peptostreptococcales</taxon>
        <taxon>Anaerovoracaceae</taxon>
        <taxon>Aminipila</taxon>
    </lineage>
</organism>
<name>A0A410PYR1_9FIRM</name>
<dbReference type="AlphaFoldDB" id="A0A410PYR1"/>
<dbReference type="SUPFAM" id="SSF51735">
    <property type="entry name" value="NAD(P)-binding Rossmann-fold domains"/>
    <property type="match status" value="1"/>
</dbReference>
<protein>
    <submittedName>
        <fullName evidence="1">Lactate dehydrogenase</fullName>
    </submittedName>
</protein>
<dbReference type="OrthoDB" id="1704578at2"/>
<evidence type="ECO:0000313" key="2">
    <source>
        <dbReference type="Proteomes" id="UP000287601"/>
    </source>
</evidence>
<dbReference type="Proteomes" id="UP000287601">
    <property type="component" value="Chromosome"/>
</dbReference>
<evidence type="ECO:0000313" key="1">
    <source>
        <dbReference type="EMBL" id="QAT44088.1"/>
    </source>
</evidence>
<dbReference type="GO" id="GO:0006089">
    <property type="term" value="P:lactate metabolic process"/>
    <property type="evidence" value="ECO:0007669"/>
    <property type="project" value="TreeGrafter"/>
</dbReference>
<accession>A0A410PYR1</accession>
<dbReference type="Gene3D" id="3.40.50.720">
    <property type="entry name" value="NAD(P)-binding Rossmann-like Domain"/>
    <property type="match status" value="1"/>
</dbReference>
<sequence>MPFSFQHKKRVNLLALGDVGSTLLTGLKLMGADVIECIGIYDMNTDLCRRYEMEINQITFPLDPRKLPEVRSITAEELFHCDLFIFCAAKAVPPLNEKVQDVRMAQFAGNKKIVEQYARMAADKNFKGLFAVLSDPVDPLCKAAWLAAGGRLCAEQIQGFGLGVMNSRAIYYAKREERFRRYLSEGRAFGPHGQDLVLADSVQDYDDELSRELTRLTIDANTEVRELGFKPYIAPALSSGAISLLLTLRGEWHYSSNFMGRSKEGAFIGALNRMTERGTQWEDTFLPEPLFLRIKNAYDNLKTFI</sequence>